<accession>A0A182FWM1</accession>
<dbReference type="Proteomes" id="UP000069272">
    <property type="component" value="Chromosome 2L"/>
</dbReference>
<dbReference type="VEuPathDB" id="VectorBase:AALB014064"/>
<evidence type="ECO:0000313" key="1">
    <source>
        <dbReference type="EnsemblMetazoa" id="AALB014064-PA"/>
    </source>
</evidence>
<proteinExistence type="predicted"/>
<name>A0A182FWM1_ANOAL</name>
<reference evidence="1" key="2">
    <citation type="submission" date="2022-08" db="UniProtKB">
        <authorList>
            <consortium name="EnsemblMetazoa"/>
        </authorList>
    </citation>
    <scope>IDENTIFICATION</scope>
    <source>
        <strain evidence="1">STECLA/ALBI9_A</strain>
    </source>
</reference>
<protein>
    <submittedName>
        <fullName evidence="1">Uncharacterized protein</fullName>
    </submittedName>
</protein>
<organism evidence="1 2">
    <name type="scientific">Anopheles albimanus</name>
    <name type="common">New world malaria mosquito</name>
    <dbReference type="NCBI Taxonomy" id="7167"/>
    <lineage>
        <taxon>Eukaryota</taxon>
        <taxon>Metazoa</taxon>
        <taxon>Ecdysozoa</taxon>
        <taxon>Arthropoda</taxon>
        <taxon>Hexapoda</taxon>
        <taxon>Insecta</taxon>
        <taxon>Pterygota</taxon>
        <taxon>Neoptera</taxon>
        <taxon>Endopterygota</taxon>
        <taxon>Diptera</taxon>
        <taxon>Nematocera</taxon>
        <taxon>Culicoidea</taxon>
        <taxon>Culicidae</taxon>
        <taxon>Anophelinae</taxon>
        <taxon>Anopheles</taxon>
    </lineage>
</organism>
<keyword evidence="2" id="KW-1185">Reference proteome</keyword>
<dbReference type="EnsemblMetazoa" id="AALB014064-RA">
    <property type="protein sequence ID" value="AALB014064-PA"/>
    <property type="gene ID" value="AALB014064"/>
</dbReference>
<dbReference type="AlphaFoldDB" id="A0A182FWM1"/>
<evidence type="ECO:0000313" key="2">
    <source>
        <dbReference type="Proteomes" id="UP000069272"/>
    </source>
</evidence>
<sequence length="23" mass="2790">MPVRSRYFDYVFAVHVIKCRVFG</sequence>
<reference evidence="1 2" key="1">
    <citation type="journal article" date="2017" name="G3 (Bethesda)">
        <title>The Physical Genome Mapping of Anopheles albimanus Corrected Scaffold Misassemblies and Identified Interarm Rearrangements in Genus Anopheles.</title>
        <authorList>
            <person name="Artemov G.N."/>
            <person name="Peery A.N."/>
            <person name="Jiang X."/>
            <person name="Tu Z."/>
            <person name="Stegniy V.N."/>
            <person name="Sharakhova M.V."/>
            <person name="Sharakhov I.V."/>
        </authorList>
    </citation>
    <scope>NUCLEOTIDE SEQUENCE [LARGE SCALE GENOMIC DNA]</scope>
    <source>
        <strain evidence="1 2">ALBI9_A</strain>
    </source>
</reference>